<protein>
    <submittedName>
        <fullName evidence="3">Uncharacterized protein</fullName>
    </submittedName>
</protein>
<dbReference type="AlphaFoldDB" id="D7UB82"/>
<evidence type="ECO:0000313" key="4">
    <source>
        <dbReference type="Proteomes" id="UP000009183"/>
    </source>
</evidence>
<dbReference type="InParanoid" id="D7UB82"/>
<reference evidence="4" key="1">
    <citation type="journal article" date="2007" name="Nature">
        <title>The grapevine genome sequence suggests ancestral hexaploidization in major angiosperm phyla.</title>
        <authorList>
            <consortium name="The French-Italian Public Consortium for Grapevine Genome Characterization."/>
            <person name="Jaillon O."/>
            <person name="Aury J.-M."/>
            <person name="Noel B."/>
            <person name="Policriti A."/>
            <person name="Clepet C."/>
            <person name="Casagrande A."/>
            <person name="Choisne N."/>
            <person name="Aubourg S."/>
            <person name="Vitulo N."/>
            <person name="Jubin C."/>
            <person name="Vezzi A."/>
            <person name="Legeai F."/>
            <person name="Hugueney P."/>
            <person name="Dasilva C."/>
            <person name="Horner D."/>
            <person name="Mica E."/>
            <person name="Jublot D."/>
            <person name="Poulain J."/>
            <person name="Bruyere C."/>
            <person name="Billault A."/>
            <person name="Segurens B."/>
            <person name="Gouyvenoux M."/>
            <person name="Ugarte E."/>
            <person name="Cattonaro F."/>
            <person name="Anthouard V."/>
            <person name="Vico V."/>
            <person name="Del Fabbro C."/>
            <person name="Alaux M."/>
            <person name="Di Gaspero G."/>
            <person name="Dumas V."/>
            <person name="Felice N."/>
            <person name="Paillard S."/>
            <person name="Juman I."/>
            <person name="Moroldo M."/>
            <person name="Scalabrin S."/>
            <person name="Canaguier A."/>
            <person name="Le Clainche I."/>
            <person name="Malacrida G."/>
            <person name="Durand E."/>
            <person name="Pesole G."/>
            <person name="Laucou V."/>
            <person name="Chatelet P."/>
            <person name="Merdinoglu D."/>
            <person name="Delledonne M."/>
            <person name="Pezzotti M."/>
            <person name="Lecharny A."/>
            <person name="Scarpelli C."/>
            <person name="Artiguenave F."/>
            <person name="Pe M.E."/>
            <person name="Valle G."/>
            <person name="Morgante M."/>
            <person name="Caboche M."/>
            <person name="Adam-Blondon A.-F."/>
            <person name="Weissenbach J."/>
            <person name="Quetier F."/>
            <person name="Wincker P."/>
        </authorList>
    </citation>
    <scope>NUCLEOTIDE SEQUENCE [LARGE SCALE GENOMIC DNA]</scope>
    <source>
        <strain evidence="4">cv. Pinot noir / PN40024</strain>
    </source>
</reference>
<dbReference type="PaxDb" id="29760-VIT_15s0024g00760.t01"/>
<keyword evidence="2" id="KW-1133">Transmembrane helix</keyword>
<dbReference type="STRING" id="29760.D7UB82"/>
<dbReference type="Proteomes" id="UP000009183">
    <property type="component" value="Chromosome 15"/>
</dbReference>
<name>D7UB82_VITVI</name>
<organism evidence="3 4">
    <name type="scientific">Vitis vinifera</name>
    <name type="common">Grape</name>
    <dbReference type="NCBI Taxonomy" id="29760"/>
    <lineage>
        <taxon>Eukaryota</taxon>
        <taxon>Viridiplantae</taxon>
        <taxon>Streptophyta</taxon>
        <taxon>Embryophyta</taxon>
        <taxon>Tracheophyta</taxon>
        <taxon>Spermatophyta</taxon>
        <taxon>Magnoliopsida</taxon>
        <taxon>eudicotyledons</taxon>
        <taxon>Gunneridae</taxon>
        <taxon>Pentapetalae</taxon>
        <taxon>rosids</taxon>
        <taxon>Vitales</taxon>
        <taxon>Vitaceae</taxon>
        <taxon>Viteae</taxon>
        <taxon>Vitis</taxon>
    </lineage>
</organism>
<feature type="region of interest" description="Disordered" evidence="1">
    <location>
        <begin position="51"/>
        <end position="76"/>
    </location>
</feature>
<sequence length="142" mass="16812">MIILALRLFMHHYLYSVLVEFLAFYLLLMCGYPYHAYLKHCLFELRSQNKSSAQQPPSQPANFSAPESTPSALPVDNCETLMKPKPSSQFKPFHKIYKVQCTCSNHMAIFFFFSFFFKKTLDVKRFYFPIYFIYSLLPYILK</sequence>
<dbReference type="HOGENOM" id="CLU_1819352_0_0_1"/>
<feature type="compositionally biased region" description="Polar residues" evidence="1">
    <location>
        <begin position="51"/>
        <end position="71"/>
    </location>
</feature>
<evidence type="ECO:0000256" key="1">
    <source>
        <dbReference type="SAM" id="MobiDB-lite"/>
    </source>
</evidence>
<evidence type="ECO:0000256" key="2">
    <source>
        <dbReference type="SAM" id="Phobius"/>
    </source>
</evidence>
<evidence type="ECO:0000313" key="3">
    <source>
        <dbReference type="EMBL" id="CBI40006.3"/>
    </source>
</evidence>
<feature type="transmembrane region" description="Helical" evidence="2">
    <location>
        <begin position="12"/>
        <end position="34"/>
    </location>
</feature>
<feature type="transmembrane region" description="Helical" evidence="2">
    <location>
        <begin position="96"/>
        <end position="117"/>
    </location>
</feature>
<keyword evidence="4" id="KW-1185">Reference proteome</keyword>
<keyword evidence="2" id="KW-0472">Membrane</keyword>
<keyword evidence="2" id="KW-0812">Transmembrane</keyword>
<dbReference type="EMBL" id="FN596748">
    <property type="protein sequence ID" value="CBI40006.3"/>
    <property type="molecule type" value="Genomic_DNA"/>
</dbReference>
<accession>D7UB82</accession>
<proteinExistence type="predicted"/>
<gene>
    <name evidence="3" type="ordered locus">VIT_15s0024g00760</name>
</gene>